<dbReference type="SUPFAM" id="SSF52540">
    <property type="entry name" value="P-loop containing nucleoside triphosphate hydrolases"/>
    <property type="match status" value="1"/>
</dbReference>
<dbReference type="Proteomes" id="UP000016927">
    <property type="component" value="Unassembled WGS sequence"/>
</dbReference>
<keyword evidence="3" id="KW-0547">Nucleotide-binding</keyword>
<feature type="domain" description="ABC transporter" evidence="2">
    <location>
        <begin position="5"/>
        <end position="41"/>
    </location>
</feature>
<sequence>MNIPYLYDQPVANLSGGELQRIAIAMCLGKEANIYLLDEPSAFLDSDQRIVISKVIKRFIYQRKKCAFIVEHDLIVGTYLADKVIVFEGEPGVRSRAYKPMDLQSGMNIFLKNLDVTFRRDSTNYRPRVNKPGSAKDKTPKRRE</sequence>
<dbReference type="PANTHER" id="PTHR19248">
    <property type="entry name" value="ATP-BINDING TRANSPORT PROTEIN-RELATED"/>
    <property type="match status" value="1"/>
</dbReference>
<dbReference type="InterPro" id="IPR027417">
    <property type="entry name" value="P-loop_NTPase"/>
</dbReference>
<dbReference type="InterPro" id="IPR003439">
    <property type="entry name" value="ABC_transporter-like_ATP-bd"/>
</dbReference>
<reference evidence="3 4" key="1">
    <citation type="journal article" date="2013" name="BMC Genomics">
        <title>Comparative genomics of parasitic silkworm microsporidia reveal an association between genome expansion and host adaptation.</title>
        <authorList>
            <person name="Pan G."/>
            <person name="Xu J."/>
            <person name="Li T."/>
            <person name="Xia Q."/>
            <person name="Liu S.L."/>
            <person name="Zhang G."/>
            <person name="Li S."/>
            <person name="Li C."/>
            <person name="Liu H."/>
            <person name="Yang L."/>
            <person name="Liu T."/>
            <person name="Zhang X."/>
            <person name="Wu Z."/>
            <person name="Fan W."/>
            <person name="Dang X."/>
            <person name="Xiang H."/>
            <person name="Tao M."/>
            <person name="Li Y."/>
            <person name="Hu J."/>
            <person name="Li Z."/>
            <person name="Lin L."/>
            <person name="Luo J."/>
            <person name="Geng L."/>
            <person name="Wang L."/>
            <person name="Long M."/>
            <person name="Wan Y."/>
            <person name="He N."/>
            <person name="Zhang Z."/>
            <person name="Lu C."/>
            <person name="Keeling P.J."/>
            <person name="Wang J."/>
            <person name="Xiang Z."/>
            <person name="Zhou Z."/>
        </authorList>
    </citation>
    <scope>NUCLEOTIDE SEQUENCE [LARGE SCALE GENOMIC DNA]</scope>
    <source>
        <strain evidence="4">CQ1 / CVCC 102059</strain>
    </source>
</reference>
<dbReference type="VEuPathDB" id="MicrosporidiaDB:NBO_229g0003"/>
<organism evidence="3 4">
    <name type="scientific">Nosema bombycis (strain CQ1 / CVCC 102059)</name>
    <name type="common">Microsporidian parasite</name>
    <name type="synonym">Pebrine of silkworm</name>
    <dbReference type="NCBI Taxonomy" id="578461"/>
    <lineage>
        <taxon>Eukaryota</taxon>
        <taxon>Fungi</taxon>
        <taxon>Fungi incertae sedis</taxon>
        <taxon>Microsporidia</taxon>
        <taxon>Nosematidae</taxon>
        <taxon>Nosema</taxon>
    </lineage>
</organism>
<proteinExistence type="predicted"/>
<feature type="region of interest" description="Disordered" evidence="1">
    <location>
        <begin position="123"/>
        <end position="144"/>
    </location>
</feature>
<dbReference type="Gene3D" id="3.40.50.300">
    <property type="entry name" value="P-loop containing nucleotide triphosphate hydrolases"/>
    <property type="match status" value="1"/>
</dbReference>
<evidence type="ECO:0000313" key="4">
    <source>
        <dbReference type="Proteomes" id="UP000016927"/>
    </source>
</evidence>
<dbReference type="Pfam" id="PF00005">
    <property type="entry name" value="ABC_tran"/>
    <property type="match status" value="1"/>
</dbReference>
<name>R0M4X4_NOSB1</name>
<evidence type="ECO:0000259" key="2">
    <source>
        <dbReference type="Pfam" id="PF00005"/>
    </source>
</evidence>
<dbReference type="AlphaFoldDB" id="R0M4X4"/>
<keyword evidence="4" id="KW-1185">Reference proteome</keyword>
<evidence type="ECO:0000313" key="3">
    <source>
        <dbReference type="EMBL" id="EOB13049.1"/>
    </source>
</evidence>
<dbReference type="HOGENOM" id="CLU_017344_2_1_1"/>
<dbReference type="STRING" id="578461.R0M4X4"/>
<dbReference type="OMA" id="DFIIATY"/>
<evidence type="ECO:0000256" key="1">
    <source>
        <dbReference type="SAM" id="MobiDB-lite"/>
    </source>
</evidence>
<keyword evidence="3" id="KW-0067">ATP-binding</keyword>
<dbReference type="EMBL" id="KB909137">
    <property type="protein sequence ID" value="EOB13049.1"/>
    <property type="molecule type" value="Genomic_DNA"/>
</dbReference>
<dbReference type="InterPro" id="IPR013283">
    <property type="entry name" value="RLI1"/>
</dbReference>
<protein>
    <submittedName>
        <fullName evidence="3">ABC transporter ATP-binding protein</fullName>
    </submittedName>
</protein>
<dbReference type="OrthoDB" id="6593433at2759"/>
<dbReference type="GO" id="GO:0005524">
    <property type="term" value="F:ATP binding"/>
    <property type="evidence" value="ECO:0007669"/>
    <property type="project" value="UniProtKB-KW"/>
</dbReference>
<dbReference type="GO" id="GO:0016887">
    <property type="term" value="F:ATP hydrolysis activity"/>
    <property type="evidence" value="ECO:0007669"/>
    <property type="project" value="InterPro"/>
</dbReference>
<accession>R0M4X4</accession>
<gene>
    <name evidence="3" type="ORF">NBO_229g0003</name>
</gene>